<dbReference type="GO" id="GO:0061574">
    <property type="term" value="C:ASAP complex"/>
    <property type="evidence" value="ECO:0007669"/>
    <property type="project" value="TreeGrafter"/>
</dbReference>
<dbReference type="GO" id="GO:0005737">
    <property type="term" value="C:cytoplasm"/>
    <property type="evidence" value="ECO:0007669"/>
    <property type="project" value="TreeGrafter"/>
</dbReference>
<feature type="compositionally biased region" description="Low complexity" evidence="5">
    <location>
        <begin position="22"/>
        <end position="35"/>
    </location>
</feature>
<dbReference type="PROSITE" id="PS50102">
    <property type="entry name" value="RRM"/>
    <property type="match status" value="1"/>
</dbReference>
<reference evidence="7 8" key="1">
    <citation type="journal article" date="2015" name="Biotechnol. Biofuels">
        <title>Enhanced degradation of softwood versus hardwood by the white-rot fungus Pycnoporus coccineus.</title>
        <authorList>
            <person name="Couturier M."/>
            <person name="Navarro D."/>
            <person name="Chevret D."/>
            <person name="Henrissat B."/>
            <person name="Piumi F."/>
            <person name="Ruiz-Duenas F.J."/>
            <person name="Martinez A.T."/>
            <person name="Grigoriev I.V."/>
            <person name="Riley R."/>
            <person name="Lipzen A."/>
            <person name="Berrin J.G."/>
            <person name="Master E.R."/>
            <person name="Rosso M.N."/>
        </authorList>
    </citation>
    <scope>NUCLEOTIDE SEQUENCE [LARGE SCALE GENOMIC DNA]</scope>
    <source>
        <strain evidence="7 8">BRFM310</strain>
    </source>
</reference>
<dbReference type="STRING" id="1353009.A0A1Y2J6P4"/>
<feature type="compositionally biased region" description="Pro residues" evidence="5">
    <location>
        <begin position="257"/>
        <end position="290"/>
    </location>
</feature>
<evidence type="ECO:0000313" key="7">
    <source>
        <dbReference type="EMBL" id="OSD07902.1"/>
    </source>
</evidence>
<dbReference type="Proteomes" id="UP000193067">
    <property type="component" value="Unassembled WGS sequence"/>
</dbReference>
<evidence type="ECO:0000256" key="4">
    <source>
        <dbReference type="PROSITE-ProRule" id="PRU00176"/>
    </source>
</evidence>
<feature type="compositionally biased region" description="Basic residues" evidence="5">
    <location>
        <begin position="303"/>
        <end position="313"/>
    </location>
</feature>
<dbReference type="PANTHER" id="PTHR15481">
    <property type="entry name" value="RIBONUCLEIC ACID BINDING PROTEIN S1"/>
    <property type="match status" value="1"/>
</dbReference>
<feature type="region of interest" description="Disordered" evidence="5">
    <location>
        <begin position="1"/>
        <end position="58"/>
    </location>
</feature>
<keyword evidence="8" id="KW-1185">Reference proteome</keyword>
<dbReference type="InterPro" id="IPR035979">
    <property type="entry name" value="RBD_domain_sf"/>
</dbReference>
<dbReference type="InterPro" id="IPR012677">
    <property type="entry name" value="Nucleotide-bd_a/b_plait_sf"/>
</dbReference>
<feature type="compositionally biased region" description="Low complexity" evidence="5">
    <location>
        <begin position="1"/>
        <end position="12"/>
    </location>
</feature>
<dbReference type="SMART" id="SM00360">
    <property type="entry name" value="RRM"/>
    <property type="match status" value="1"/>
</dbReference>
<feature type="domain" description="RRM" evidence="6">
    <location>
        <begin position="65"/>
        <end position="146"/>
    </location>
</feature>
<dbReference type="Pfam" id="PF00076">
    <property type="entry name" value="RRM_1"/>
    <property type="match status" value="1"/>
</dbReference>
<dbReference type="SUPFAM" id="SSF54928">
    <property type="entry name" value="RNA-binding domain, RBD"/>
    <property type="match status" value="1"/>
</dbReference>
<accession>A0A1Y2J6P4</accession>
<gene>
    <name evidence="7" type="ORF">PYCCODRAFT_1430091</name>
</gene>
<dbReference type="InterPro" id="IPR039157">
    <property type="entry name" value="RBM18_RRM"/>
</dbReference>
<dbReference type="GO" id="GO:0005654">
    <property type="term" value="C:nucleoplasm"/>
    <property type="evidence" value="ECO:0007669"/>
    <property type="project" value="TreeGrafter"/>
</dbReference>
<evidence type="ECO:0000256" key="5">
    <source>
        <dbReference type="SAM" id="MobiDB-lite"/>
    </source>
</evidence>
<evidence type="ECO:0000313" key="8">
    <source>
        <dbReference type="Proteomes" id="UP000193067"/>
    </source>
</evidence>
<dbReference type="EMBL" id="KZ084087">
    <property type="protein sequence ID" value="OSD07902.1"/>
    <property type="molecule type" value="Genomic_DNA"/>
</dbReference>
<evidence type="ECO:0000256" key="1">
    <source>
        <dbReference type="ARBA" id="ARBA00021141"/>
    </source>
</evidence>
<sequence>MSSPTQQSPSPSGDAQLAQGTSNLATLNTLDDLLSYPAPPSEFQVPVPSSSSSSSSAQPRTILKDRLYVGNLHPTVDEYTLLQLFSKFGKIAKLDFLFHKSGPLKGKPRGYAFIEFANQGDAEKALLHANDKLLRGRKIVVTYANQAPLDAGGAQGLGSKNRRPVNDAGKPTTLSLLKSAGAGRSNATDAKIARMEAKLRQLESAAEGPSAVPSSLPTHPSLPPKPVGAPIIPERRHTPTGVVASAPMASRDKSRAPPLPVLPLKPSTQLPPKPAFTPPVLPSTPSPPRTAPARKSALSGVRIVKHKPNTNGS</sequence>
<keyword evidence="2 4" id="KW-0694">RNA-binding</keyword>
<dbReference type="PANTHER" id="PTHR15481:SF0">
    <property type="entry name" value="LD23870P-RELATED"/>
    <property type="match status" value="1"/>
</dbReference>
<evidence type="ECO:0000256" key="2">
    <source>
        <dbReference type="ARBA" id="ARBA00022884"/>
    </source>
</evidence>
<protein>
    <recommendedName>
        <fullName evidence="1">Probable RNA-binding protein 18</fullName>
    </recommendedName>
    <alternativeName>
        <fullName evidence="3">RNA-binding motif protein 18</fullName>
    </alternativeName>
</protein>
<dbReference type="CDD" id="cd12355">
    <property type="entry name" value="RRM_RBM18"/>
    <property type="match status" value="1"/>
</dbReference>
<feature type="region of interest" description="Disordered" evidence="5">
    <location>
        <begin position="201"/>
        <end position="313"/>
    </location>
</feature>
<feature type="region of interest" description="Disordered" evidence="5">
    <location>
        <begin position="151"/>
        <end position="172"/>
    </location>
</feature>
<dbReference type="InterPro" id="IPR000504">
    <property type="entry name" value="RRM_dom"/>
</dbReference>
<organism evidence="7 8">
    <name type="scientific">Trametes coccinea (strain BRFM310)</name>
    <name type="common">Pycnoporus coccineus</name>
    <dbReference type="NCBI Taxonomy" id="1353009"/>
    <lineage>
        <taxon>Eukaryota</taxon>
        <taxon>Fungi</taxon>
        <taxon>Dikarya</taxon>
        <taxon>Basidiomycota</taxon>
        <taxon>Agaricomycotina</taxon>
        <taxon>Agaricomycetes</taxon>
        <taxon>Polyporales</taxon>
        <taxon>Polyporaceae</taxon>
        <taxon>Trametes</taxon>
    </lineage>
</organism>
<dbReference type="GO" id="GO:0003723">
    <property type="term" value="F:RNA binding"/>
    <property type="evidence" value="ECO:0007669"/>
    <property type="project" value="UniProtKB-UniRule"/>
</dbReference>
<dbReference type="GO" id="GO:0000398">
    <property type="term" value="P:mRNA splicing, via spliceosome"/>
    <property type="evidence" value="ECO:0007669"/>
    <property type="project" value="TreeGrafter"/>
</dbReference>
<dbReference type="OrthoDB" id="6730379at2759"/>
<dbReference type="Gene3D" id="3.30.70.330">
    <property type="match status" value="1"/>
</dbReference>
<evidence type="ECO:0000256" key="3">
    <source>
        <dbReference type="ARBA" id="ARBA00030780"/>
    </source>
</evidence>
<proteinExistence type="predicted"/>
<evidence type="ECO:0000259" key="6">
    <source>
        <dbReference type="PROSITE" id="PS50102"/>
    </source>
</evidence>
<dbReference type="AlphaFoldDB" id="A0A1Y2J6P4"/>
<name>A0A1Y2J6P4_TRAC3</name>